<dbReference type="EMBL" id="LKET01000032">
    <property type="protein sequence ID" value="KPU43903.1"/>
    <property type="molecule type" value="Genomic_DNA"/>
</dbReference>
<dbReference type="NCBIfam" id="NF004078">
    <property type="entry name" value="PRK05583.1"/>
    <property type="match status" value="1"/>
</dbReference>
<sequence length="100" mass="11242">MNEERLYSFLGIIKKAGKLAAGYNNCIFDIKKDKCKLLIIAENASDNTKDKFESLCKGRKLSYFIFGDKERLGSCIGKASMSVLAIKDENMSKVVQSMFE</sequence>
<keyword evidence="3" id="KW-1185">Reference proteome</keyword>
<dbReference type="InterPro" id="IPR029064">
    <property type="entry name" value="Ribosomal_eL30-like_sf"/>
</dbReference>
<organism evidence="2 3">
    <name type="scientific">Oxobacter pfennigii</name>
    <dbReference type="NCBI Taxonomy" id="36849"/>
    <lineage>
        <taxon>Bacteria</taxon>
        <taxon>Bacillati</taxon>
        <taxon>Bacillota</taxon>
        <taxon>Clostridia</taxon>
        <taxon>Eubacteriales</taxon>
        <taxon>Clostridiaceae</taxon>
        <taxon>Oxobacter</taxon>
    </lineage>
</organism>
<accession>A0A0P8W825</accession>
<dbReference type="STRING" id="36849.OXPF_20680"/>
<evidence type="ECO:0000313" key="2">
    <source>
        <dbReference type="EMBL" id="KPU43903.1"/>
    </source>
</evidence>
<evidence type="ECO:0000259" key="1">
    <source>
        <dbReference type="Pfam" id="PF01248"/>
    </source>
</evidence>
<dbReference type="SUPFAM" id="SSF55315">
    <property type="entry name" value="L30e-like"/>
    <property type="match status" value="1"/>
</dbReference>
<proteinExistence type="predicted"/>
<reference evidence="2 3" key="1">
    <citation type="submission" date="2015-09" db="EMBL/GenBank/DDBJ databases">
        <title>Genome sequence of Oxobacter pfennigii DSM 3222.</title>
        <authorList>
            <person name="Poehlein A."/>
            <person name="Bengelsdorf F.R."/>
            <person name="Schiel-Bengelsdorf B."/>
            <person name="Duerre P."/>
            <person name="Daniel R."/>
        </authorList>
    </citation>
    <scope>NUCLEOTIDE SEQUENCE [LARGE SCALE GENOMIC DNA]</scope>
    <source>
        <strain evidence="2 3">DSM 3222</strain>
    </source>
</reference>
<dbReference type="Proteomes" id="UP000050326">
    <property type="component" value="Unassembled WGS sequence"/>
</dbReference>
<dbReference type="Pfam" id="PF01248">
    <property type="entry name" value="Ribosomal_L7Ae"/>
    <property type="match status" value="1"/>
</dbReference>
<keyword evidence="2" id="KW-0687">Ribonucleoprotein</keyword>
<dbReference type="InterPro" id="IPR004038">
    <property type="entry name" value="Ribosomal_eL8/eL30/eS12/Gad45"/>
</dbReference>
<comment type="caution">
    <text evidence="2">The sequence shown here is derived from an EMBL/GenBank/DDBJ whole genome shotgun (WGS) entry which is preliminary data.</text>
</comment>
<dbReference type="AlphaFoldDB" id="A0A0P8W825"/>
<evidence type="ECO:0000313" key="3">
    <source>
        <dbReference type="Proteomes" id="UP000050326"/>
    </source>
</evidence>
<gene>
    <name evidence="2" type="primary">rplGA</name>
    <name evidence="2" type="ORF">OXPF_20680</name>
</gene>
<feature type="domain" description="Ribosomal protein eL8/eL30/eS12/Gadd45" evidence="1">
    <location>
        <begin position="6"/>
        <end position="95"/>
    </location>
</feature>
<keyword evidence="2" id="KW-0689">Ribosomal protein</keyword>
<dbReference type="GO" id="GO:0005840">
    <property type="term" value="C:ribosome"/>
    <property type="evidence" value="ECO:0007669"/>
    <property type="project" value="UniProtKB-KW"/>
</dbReference>
<dbReference type="RefSeq" id="WP_054875116.1">
    <property type="nucleotide sequence ID" value="NZ_LKET01000032.1"/>
</dbReference>
<dbReference type="Gene3D" id="3.30.1330.30">
    <property type="match status" value="1"/>
</dbReference>
<protein>
    <submittedName>
        <fullName evidence="2">Putative ribosomal protein YlxQ</fullName>
    </submittedName>
</protein>
<name>A0A0P8W825_9CLOT</name>
<dbReference type="OrthoDB" id="9794863at2"/>